<reference evidence="2" key="1">
    <citation type="submission" date="2021-06" db="EMBL/GenBank/DDBJ databases">
        <authorList>
            <person name="Hodson N. C."/>
            <person name="Mongue J. A."/>
            <person name="Jaron S. K."/>
        </authorList>
    </citation>
    <scope>NUCLEOTIDE SEQUENCE</scope>
</reference>
<organism evidence="2 3">
    <name type="scientific">Allacma fusca</name>
    <dbReference type="NCBI Taxonomy" id="39272"/>
    <lineage>
        <taxon>Eukaryota</taxon>
        <taxon>Metazoa</taxon>
        <taxon>Ecdysozoa</taxon>
        <taxon>Arthropoda</taxon>
        <taxon>Hexapoda</taxon>
        <taxon>Collembola</taxon>
        <taxon>Symphypleona</taxon>
        <taxon>Sminthuridae</taxon>
        <taxon>Allacma</taxon>
    </lineage>
</organism>
<proteinExistence type="predicted"/>
<comment type="caution">
    <text evidence="2">The sequence shown here is derived from an EMBL/GenBank/DDBJ whole genome shotgun (WGS) entry which is preliminary data.</text>
</comment>
<feature type="transmembrane region" description="Helical" evidence="1">
    <location>
        <begin position="83"/>
        <end position="103"/>
    </location>
</feature>
<accession>A0A8J2P889</accession>
<sequence length="182" mass="20911">YLEKFKRTFIKSEATFENDSLTFLTRVETFVQDAVFLKQCMDKYSKTAGVYAVAILYVSTVNVIRYMNFVITRDTLEFVSNSLMFNASCFVAIGFLSSFGNYLQGKAKTMKEDLVVTHVRSITPQSDQVHKLLLWLSTWDFKLSLLDMFDLNHTTIPAVTAVVLTYFVLLFQLRTSENMAQN</sequence>
<dbReference type="AlphaFoldDB" id="A0A8J2P889"/>
<feature type="transmembrane region" description="Helical" evidence="1">
    <location>
        <begin position="48"/>
        <end position="71"/>
    </location>
</feature>
<feature type="non-terminal residue" evidence="2">
    <location>
        <position position="1"/>
    </location>
</feature>
<dbReference type="Proteomes" id="UP000708208">
    <property type="component" value="Unassembled WGS sequence"/>
</dbReference>
<keyword evidence="1" id="KW-1133">Transmembrane helix</keyword>
<dbReference type="EMBL" id="CAJVCH010184152">
    <property type="protein sequence ID" value="CAG7729782.1"/>
    <property type="molecule type" value="Genomic_DNA"/>
</dbReference>
<protein>
    <submittedName>
        <fullName evidence="2">Uncharacterized protein</fullName>
    </submittedName>
</protein>
<keyword evidence="1" id="KW-0812">Transmembrane</keyword>
<dbReference type="OrthoDB" id="5800391at2759"/>
<keyword evidence="3" id="KW-1185">Reference proteome</keyword>
<evidence type="ECO:0000313" key="2">
    <source>
        <dbReference type="EMBL" id="CAG7729782.1"/>
    </source>
</evidence>
<feature type="transmembrane region" description="Helical" evidence="1">
    <location>
        <begin position="155"/>
        <end position="173"/>
    </location>
</feature>
<keyword evidence="1" id="KW-0472">Membrane</keyword>
<gene>
    <name evidence="2" type="ORF">AFUS01_LOCUS18474</name>
</gene>
<evidence type="ECO:0000256" key="1">
    <source>
        <dbReference type="SAM" id="Phobius"/>
    </source>
</evidence>
<name>A0A8J2P889_9HEXA</name>
<evidence type="ECO:0000313" key="3">
    <source>
        <dbReference type="Proteomes" id="UP000708208"/>
    </source>
</evidence>